<evidence type="ECO:0000256" key="9">
    <source>
        <dbReference type="ARBA" id="ARBA00031306"/>
    </source>
</evidence>
<gene>
    <name evidence="12" type="ORF">L6773_15410</name>
</gene>
<dbReference type="Gene3D" id="3.10.520.10">
    <property type="entry name" value="ApbE-like domains"/>
    <property type="match status" value="1"/>
</dbReference>
<evidence type="ECO:0000256" key="1">
    <source>
        <dbReference type="ARBA" id="ARBA00001946"/>
    </source>
</evidence>
<dbReference type="Proteomes" id="UP001165366">
    <property type="component" value="Unassembled WGS sequence"/>
</dbReference>
<keyword evidence="4 11" id="KW-0285">Flavoprotein</keyword>
<dbReference type="PIRSF" id="PIRSF006268">
    <property type="entry name" value="ApbE"/>
    <property type="match status" value="1"/>
</dbReference>
<keyword evidence="7 11" id="KW-0274">FAD</keyword>
<protein>
    <recommendedName>
        <fullName evidence="3 11">FAD:protein FMN transferase</fullName>
        <ecNumber evidence="2 11">2.7.1.180</ecNumber>
    </recommendedName>
    <alternativeName>
        <fullName evidence="9 11">Flavin transferase</fullName>
    </alternativeName>
</protein>
<keyword evidence="8 11" id="KW-0460">Magnesium</keyword>
<dbReference type="InterPro" id="IPR003374">
    <property type="entry name" value="ApbE-like_sf"/>
</dbReference>
<evidence type="ECO:0000256" key="10">
    <source>
        <dbReference type="ARBA" id="ARBA00048540"/>
    </source>
</evidence>
<evidence type="ECO:0000256" key="7">
    <source>
        <dbReference type="ARBA" id="ARBA00022827"/>
    </source>
</evidence>
<evidence type="ECO:0000256" key="6">
    <source>
        <dbReference type="ARBA" id="ARBA00022723"/>
    </source>
</evidence>
<name>A0ABS9KGH0_9BACT</name>
<comment type="similarity">
    <text evidence="11">Belongs to the ApbE family.</text>
</comment>
<reference evidence="12" key="1">
    <citation type="submission" date="2022-01" db="EMBL/GenBank/DDBJ databases">
        <authorList>
            <person name="Wang Y."/>
        </authorList>
    </citation>
    <scope>NUCLEOTIDE SEQUENCE</scope>
    <source>
        <strain evidence="12">WB101</strain>
    </source>
</reference>
<keyword evidence="6 11" id="KW-0479">Metal-binding</keyword>
<evidence type="ECO:0000256" key="3">
    <source>
        <dbReference type="ARBA" id="ARBA00016337"/>
    </source>
</evidence>
<organism evidence="12 13">
    <name type="scientific">Rhodohalobacter sulfatireducens</name>
    <dbReference type="NCBI Taxonomy" id="2911366"/>
    <lineage>
        <taxon>Bacteria</taxon>
        <taxon>Pseudomonadati</taxon>
        <taxon>Balneolota</taxon>
        <taxon>Balneolia</taxon>
        <taxon>Balneolales</taxon>
        <taxon>Balneolaceae</taxon>
        <taxon>Rhodohalobacter</taxon>
    </lineage>
</organism>
<dbReference type="PANTHER" id="PTHR30040:SF2">
    <property type="entry name" value="FAD:PROTEIN FMN TRANSFERASE"/>
    <property type="match status" value="1"/>
</dbReference>
<proteinExistence type="inferred from homology"/>
<dbReference type="EC" id="2.7.1.180" evidence="2 11"/>
<dbReference type="Pfam" id="PF02424">
    <property type="entry name" value="ApbE"/>
    <property type="match status" value="1"/>
</dbReference>
<reference evidence="12" key="2">
    <citation type="submission" date="2024-05" db="EMBL/GenBank/DDBJ databases">
        <title>Rhodohalobacter halophilus gen. nov., sp. nov., a moderately halophilic member of the family Balneolaceae.</title>
        <authorList>
            <person name="Xia J."/>
        </authorList>
    </citation>
    <scope>NUCLEOTIDE SEQUENCE</scope>
    <source>
        <strain evidence="12">WB101</strain>
    </source>
</reference>
<evidence type="ECO:0000313" key="13">
    <source>
        <dbReference type="Proteomes" id="UP001165366"/>
    </source>
</evidence>
<comment type="caution">
    <text evidence="12">The sequence shown here is derived from an EMBL/GenBank/DDBJ whole genome shotgun (WGS) entry which is preliminary data.</text>
</comment>
<keyword evidence="13" id="KW-1185">Reference proteome</keyword>
<comment type="cofactor">
    <cofactor evidence="1">
        <name>Mg(2+)</name>
        <dbReference type="ChEBI" id="CHEBI:18420"/>
    </cofactor>
</comment>
<evidence type="ECO:0000256" key="2">
    <source>
        <dbReference type="ARBA" id="ARBA00011955"/>
    </source>
</evidence>
<dbReference type="InterPro" id="IPR024932">
    <property type="entry name" value="ApbE"/>
</dbReference>
<dbReference type="SUPFAM" id="SSF143631">
    <property type="entry name" value="ApbE-like"/>
    <property type="match status" value="1"/>
</dbReference>
<sequence length="309" mass="34784">MSKTLNLYRNGFYAMATRFFVLIPELEDGSGDELFQKIKDEVNRIESRLSRFIKESEISKINREAFKADVETDDECFEILSACKYGWKMTDGAFDITLRPLMDYWKNEDNQPDETLQAVKESVGMQHVELDEENQTVGFKNENTELDLGGFGKGYALEKIKQMIESSAIKDAFISFGESSVLAMGEHPAGGAWKIGINDYTNPGNSIHEFEVSNGSVSTSSNFFLNDEGVLQNHTHIINPKTGKPHENFTAASVSARSPILAEILSTACLLLSDEKIRELMEKYDDIEIIKVDYEPEKPEVSEFKSIGE</sequence>
<evidence type="ECO:0000256" key="11">
    <source>
        <dbReference type="PIRNR" id="PIRNR006268"/>
    </source>
</evidence>
<evidence type="ECO:0000256" key="5">
    <source>
        <dbReference type="ARBA" id="ARBA00022679"/>
    </source>
</evidence>
<evidence type="ECO:0000313" key="12">
    <source>
        <dbReference type="EMBL" id="MCG2589964.1"/>
    </source>
</evidence>
<comment type="catalytic activity">
    <reaction evidence="10 11">
        <text>L-threonyl-[protein] + FAD = FMN-L-threonyl-[protein] + AMP + H(+)</text>
        <dbReference type="Rhea" id="RHEA:36847"/>
        <dbReference type="Rhea" id="RHEA-COMP:11060"/>
        <dbReference type="Rhea" id="RHEA-COMP:11061"/>
        <dbReference type="ChEBI" id="CHEBI:15378"/>
        <dbReference type="ChEBI" id="CHEBI:30013"/>
        <dbReference type="ChEBI" id="CHEBI:57692"/>
        <dbReference type="ChEBI" id="CHEBI:74257"/>
        <dbReference type="ChEBI" id="CHEBI:456215"/>
        <dbReference type="EC" id="2.7.1.180"/>
    </reaction>
</comment>
<evidence type="ECO:0000256" key="4">
    <source>
        <dbReference type="ARBA" id="ARBA00022630"/>
    </source>
</evidence>
<dbReference type="EMBL" id="JAKLWS010000023">
    <property type="protein sequence ID" value="MCG2589964.1"/>
    <property type="molecule type" value="Genomic_DNA"/>
</dbReference>
<accession>A0ABS9KGH0</accession>
<dbReference type="PANTHER" id="PTHR30040">
    <property type="entry name" value="THIAMINE BIOSYNTHESIS LIPOPROTEIN APBE"/>
    <property type="match status" value="1"/>
</dbReference>
<dbReference type="RefSeq" id="WP_237855321.1">
    <property type="nucleotide sequence ID" value="NZ_JAKLWS010000023.1"/>
</dbReference>
<keyword evidence="5 11" id="KW-0808">Transferase</keyword>
<dbReference type="GO" id="GO:0016740">
    <property type="term" value="F:transferase activity"/>
    <property type="evidence" value="ECO:0007669"/>
    <property type="project" value="UniProtKB-KW"/>
</dbReference>
<evidence type="ECO:0000256" key="8">
    <source>
        <dbReference type="ARBA" id="ARBA00022842"/>
    </source>
</evidence>